<dbReference type="GO" id="GO:0008270">
    <property type="term" value="F:zinc ion binding"/>
    <property type="evidence" value="ECO:0007669"/>
    <property type="project" value="UniProtKB-KW"/>
</dbReference>
<reference evidence="7" key="1">
    <citation type="journal article" date="2020" name="Viruses">
        <title>Genome Analysis of a Novel Clade b Betabaculovirus Isolated from the Legume Pest Matsumuraeses phaseoli (Lepidoptera: Tortricidae).</title>
        <authorList>
            <person name="Shu R."/>
            <person name="Meng Q."/>
            <person name="Miao L."/>
            <person name="Liang H."/>
            <person name="Chen J."/>
            <person name="Xu Y."/>
            <person name="Cheng L."/>
            <person name="Jin W."/>
            <person name="Qin Q."/>
            <person name="Zhang H."/>
        </authorList>
    </citation>
    <scope>NUCLEOTIDE SEQUENCE</scope>
    <source>
        <strain evidence="7">IOZ01</strain>
    </source>
</reference>
<keyword evidence="4" id="KW-0175">Coiled coil</keyword>
<evidence type="ECO:0000313" key="8">
    <source>
        <dbReference type="Proteomes" id="UP000829694"/>
    </source>
</evidence>
<feature type="coiled-coil region" evidence="4">
    <location>
        <begin position="860"/>
        <end position="959"/>
    </location>
</feature>
<name>A0AAE7SYN4_9BBAC</name>
<feature type="domain" description="ELK" evidence="6">
    <location>
        <begin position="674"/>
        <end position="698"/>
    </location>
</feature>
<dbReference type="Proteomes" id="UP000829694">
    <property type="component" value="Segment"/>
</dbReference>
<evidence type="ECO:0000259" key="6">
    <source>
        <dbReference type="SMART" id="SM01188"/>
    </source>
</evidence>
<feature type="compositionally biased region" description="Basic and acidic residues" evidence="5">
    <location>
        <begin position="11"/>
        <end position="25"/>
    </location>
</feature>
<organism evidence="7 8">
    <name type="scientific">Matsumuraeses phaseoli granulovirus</name>
    <dbReference type="NCBI Taxonomy" id="2760664"/>
    <lineage>
        <taxon>Viruses</taxon>
        <taxon>Viruses incertae sedis</taxon>
        <taxon>Naldaviricetes</taxon>
        <taxon>Lefavirales</taxon>
        <taxon>Baculoviridae</taxon>
        <taxon>Betabaculovirus</taxon>
        <taxon>Betabaculovirus maphaseoli</taxon>
    </lineage>
</organism>
<feature type="domain" description="ELK" evidence="6">
    <location>
        <begin position="594"/>
        <end position="615"/>
    </location>
</feature>
<gene>
    <name evidence="7" type="primary">vp80</name>
    <name evidence="7" type="ORF">H4Q86_024</name>
</gene>
<protein>
    <submittedName>
        <fullName evidence="7">Vp80</fullName>
    </submittedName>
</protein>
<dbReference type="GO" id="GO:0003677">
    <property type="term" value="F:DNA binding"/>
    <property type="evidence" value="ECO:0007669"/>
    <property type="project" value="InterPro"/>
</dbReference>
<feature type="region of interest" description="Disordered" evidence="5">
    <location>
        <begin position="1"/>
        <end position="109"/>
    </location>
</feature>
<accession>A0AAE7SYN4</accession>
<evidence type="ECO:0000256" key="5">
    <source>
        <dbReference type="SAM" id="MobiDB-lite"/>
    </source>
</evidence>
<dbReference type="EMBL" id="MT844067">
    <property type="protein sequence ID" value="QOD39987.1"/>
    <property type="molecule type" value="Genomic_DNA"/>
</dbReference>
<dbReference type="InterPro" id="IPR005539">
    <property type="entry name" value="ELK_dom"/>
</dbReference>
<evidence type="ECO:0000313" key="7">
    <source>
        <dbReference type="EMBL" id="QOD39987.1"/>
    </source>
</evidence>
<dbReference type="GeneID" id="80539388"/>
<feature type="coiled-coil region" evidence="4">
    <location>
        <begin position="740"/>
        <end position="795"/>
    </location>
</feature>
<evidence type="ECO:0000256" key="1">
    <source>
        <dbReference type="ARBA" id="ARBA00022723"/>
    </source>
</evidence>
<keyword evidence="1" id="KW-0479">Metal-binding</keyword>
<dbReference type="InterPro" id="IPR017907">
    <property type="entry name" value="Znf_RING_CS"/>
</dbReference>
<keyword evidence="3" id="KW-0862">Zinc</keyword>
<sequence>MVNVAIYKKRLLSDNDKQSNKRPRLEMGPVIDQEVKVSAEPEQSPSAEPEQSPSTEPKQSPAEPEQSPSAEPEQSPAEPEQSPSAEPKQSPAAEPEQSPAAEPSAVQTDPNIITILDSEDEDFAPVPPTKKSRLIKDTSFTQTNTIIILDSEDEEETNAVTVSRPNKFSKTAPTHVPMNANLDIPADAPADAPMNANLDIPADEDINADVTINANLDTPADAPTNALDVQTSAYVINSDVLMNHAEPESSESEPEYVHQNSILARRYRQRRDAVPRQARSRSRSPVRRSRSRTPDYSPVRRDADALINANTDDQINAYVNAESDVPISVIARNDVISEIAPNDVLYTEIIDVDAETPVTEISTDVVSTIPAKVRCICCHLVYRTEFDLFFKPQHCSHSLCYNCMFKLYAGPNARDKCYFCDTPFEHLTTMTSHVTVEVKINDFNQGQYNDYINSMTPVPHNSQINNYDESLIVDSYKDKYTMLNNEYNTLQNINMNLRSARYQLLEKIARKNKKIKTFKTKFHQKIVDLKTNVAEVKNNCLMIDESLKKHTDDNYHVQDETRLSETLKKYEETIVNLKQELSETQKTYEKTIVDLKQKLENKYESNLSQTNLNLRETIKNYEGTIDDLREMQTNYEDIINNLERTQKLHEVNFSETQQNYEETIVNLKQELSETQKHKFNETQKHYEETIVNLKQEFSKTLKHYEETIVSLKQDNFGLSEDIKKKFSCFDEDLKKKDKTIADLIKNNESLSNSLQKCNKDEEYTAYTLLNLKKDREQLTLKISDCEKIINDLKKDFNLQIDDRNKIISHLKKDLEQLISKVDCRDKIINDLKKEINDRDKSIDKRDETLTTKDHQIAFRNKQISELKRKFNKKIKELKSSHNDTIAELKSSHDKAIDDLNETNKTLERTSGVMLLRQISDISDELKSSCETVDNYINENNKLKQDYQKMIEKNQLIMKQMNALRKTIRSNDVNNNLIKEYNSMIKKIDTRDKKIKLLQNKLKQKFNCRNISISTLTSQIRLLNNHDIDIDVNLTDSDEDNDDIVCIEPVREIVCVDDENSVRDLSNLDPNNYIKAAVKYEID</sequence>
<proteinExistence type="predicted"/>
<keyword evidence="2" id="KW-0863">Zinc-finger</keyword>
<feature type="compositionally biased region" description="Basic residues" evidence="5">
    <location>
        <begin position="278"/>
        <end position="291"/>
    </location>
</feature>
<feature type="domain" description="ELK" evidence="6">
    <location>
        <begin position="864"/>
        <end position="882"/>
    </location>
</feature>
<evidence type="ECO:0000256" key="2">
    <source>
        <dbReference type="ARBA" id="ARBA00022771"/>
    </source>
</evidence>
<dbReference type="PROSITE" id="PS00518">
    <property type="entry name" value="ZF_RING_1"/>
    <property type="match status" value="1"/>
</dbReference>
<feature type="domain" description="ELK" evidence="6">
    <location>
        <begin position="562"/>
        <end position="582"/>
    </location>
</feature>
<evidence type="ECO:0000256" key="3">
    <source>
        <dbReference type="ARBA" id="ARBA00022833"/>
    </source>
</evidence>
<dbReference type="KEGG" id="vg:80539388"/>
<dbReference type="SMART" id="SM01188">
    <property type="entry name" value="ELK"/>
    <property type="match status" value="5"/>
</dbReference>
<feature type="domain" description="ELK" evidence="6">
    <location>
        <begin position="654"/>
        <end position="672"/>
    </location>
</feature>
<feature type="compositionally biased region" description="Low complexity" evidence="5">
    <location>
        <begin position="40"/>
        <end position="105"/>
    </location>
</feature>
<keyword evidence="8" id="KW-1185">Reference proteome</keyword>
<evidence type="ECO:0000256" key="4">
    <source>
        <dbReference type="SAM" id="Coils"/>
    </source>
</evidence>
<dbReference type="RefSeq" id="YP_010800742.1">
    <property type="nucleotide sequence ID" value="NC_076905.1"/>
</dbReference>
<feature type="coiled-coil region" evidence="4">
    <location>
        <begin position="560"/>
        <end position="714"/>
    </location>
</feature>
<feature type="region of interest" description="Disordered" evidence="5">
    <location>
        <begin position="245"/>
        <end position="303"/>
    </location>
</feature>